<reference evidence="1 2" key="1">
    <citation type="journal article" date="2024" name="Chem. Sci.">
        <title>Discovery of megapolipeptins by genome mining of a Burkholderiales bacteria collection.</title>
        <authorList>
            <person name="Paulo B.S."/>
            <person name="Recchia M.J.J."/>
            <person name="Lee S."/>
            <person name="Fergusson C.H."/>
            <person name="Romanowski S.B."/>
            <person name="Hernandez A."/>
            <person name="Krull N."/>
            <person name="Liu D.Y."/>
            <person name="Cavanagh H."/>
            <person name="Bos A."/>
            <person name="Gray C.A."/>
            <person name="Murphy B.T."/>
            <person name="Linington R.G."/>
            <person name="Eustaquio A.S."/>
        </authorList>
    </citation>
    <scope>NUCLEOTIDE SEQUENCE [LARGE SCALE GENOMIC DNA]</scope>
    <source>
        <strain evidence="1 2">RL17-350-BIC-E</strain>
    </source>
</reference>
<evidence type="ECO:0000313" key="2">
    <source>
        <dbReference type="Proteomes" id="UP001629392"/>
    </source>
</evidence>
<dbReference type="Proteomes" id="UP001629392">
    <property type="component" value="Unassembled WGS sequence"/>
</dbReference>
<dbReference type="EMBL" id="JAQQCL010000045">
    <property type="protein sequence ID" value="MFM0721450.1"/>
    <property type="molecule type" value="Genomic_DNA"/>
</dbReference>
<proteinExistence type="predicted"/>
<evidence type="ECO:0000313" key="1">
    <source>
        <dbReference type="EMBL" id="MFM0721450.1"/>
    </source>
</evidence>
<protein>
    <recommendedName>
        <fullName evidence="3">Transposase</fullName>
    </recommendedName>
</protein>
<accession>A0ABW9ERT6</accession>
<comment type="caution">
    <text evidence="1">The sequence shown here is derived from an EMBL/GenBank/DDBJ whole genome shotgun (WGS) entry which is preliminary data.</text>
</comment>
<keyword evidence="2" id="KW-1185">Reference proteome</keyword>
<name>A0ABW9ERT6_9BURK</name>
<sequence>MSFENRRAGSARLCLVVNKSSAAAVPPEREATTGERMPQRWFDEEVGYIGETPAGARVSTHGHRQ</sequence>
<dbReference type="RefSeq" id="WP_408145086.1">
    <property type="nucleotide sequence ID" value="NZ_JAQQCJ010000018.1"/>
</dbReference>
<gene>
    <name evidence="1" type="ORF">PQQ73_34675</name>
</gene>
<evidence type="ECO:0008006" key="3">
    <source>
        <dbReference type="Google" id="ProtNLM"/>
    </source>
</evidence>
<organism evidence="1 2">
    <name type="scientific">Paraburkholderia strydomiana</name>
    <dbReference type="NCBI Taxonomy" id="1245417"/>
    <lineage>
        <taxon>Bacteria</taxon>
        <taxon>Pseudomonadati</taxon>
        <taxon>Pseudomonadota</taxon>
        <taxon>Betaproteobacteria</taxon>
        <taxon>Burkholderiales</taxon>
        <taxon>Burkholderiaceae</taxon>
        <taxon>Paraburkholderia</taxon>
    </lineage>
</organism>